<reference evidence="2 3" key="1">
    <citation type="submission" date="2012-10" db="EMBL/GenBank/DDBJ databases">
        <authorList>
            <person name="Zafar N."/>
            <person name="Inman J."/>
            <person name="Hall N."/>
            <person name="Lorenzi H."/>
            <person name="Caler E."/>
        </authorList>
    </citation>
    <scope>NUCLEOTIDE SEQUENCE [LARGE SCALE GENOMIC DNA]</scope>
    <source>
        <strain evidence="2 3">IP1</strain>
    </source>
</reference>
<proteinExistence type="predicted"/>
<name>A0A0A1U6S4_ENTIV</name>
<dbReference type="InterPro" id="IPR006571">
    <property type="entry name" value="TLDc_dom"/>
</dbReference>
<sequence>MKKKADLDVSDCEAQTCKINEQLFAWFQATERHIIFDSDIDEQSHTSFYQSVLHKPNLCFIFEDSKGEKFGFFTTQPLCKTGNWKFNVGRHFIFKLPTKKSKDAHRYYPDPREQCGICLFEEGVLICACGGLNGVGVLGISRTSSKGSIHICLSAVYNMTDDLTSCPSRLFVMERIVVIQYY</sequence>
<accession>A0A0A1U6S4</accession>
<evidence type="ECO:0000313" key="3">
    <source>
        <dbReference type="Proteomes" id="UP000014680"/>
    </source>
</evidence>
<dbReference type="Pfam" id="PF07534">
    <property type="entry name" value="TLD"/>
    <property type="match status" value="1"/>
</dbReference>
<dbReference type="AlphaFoldDB" id="A0A0A1U6S4"/>
<evidence type="ECO:0000259" key="1">
    <source>
        <dbReference type="Pfam" id="PF07534"/>
    </source>
</evidence>
<feature type="domain" description="TLDc" evidence="1">
    <location>
        <begin position="18"/>
        <end position="119"/>
    </location>
</feature>
<evidence type="ECO:0000313" key="2">
    <source>
        <dbReference type="EMBL" id="ELP90025.1"/>
    </source>
</evidence>
<dbReference type="Proteomes" id="UP000014680">
    <property type="component" value="Unassembled WGS sequence"/>
</dbReference>
<dbReference type="KEGG" id="eiv:EIN_403590"/>
<gene>
    <name evidence="2" type="ORF">EIN_403590</name>
</gene>
<organism evidence="2 3">
    <name type="scientific">Entamoeba invadens IP1</name>
    <dbReference type="NCBI Taxonomy" id="370355"/>
    <lineage>
        <taxon>Eukaryota</taxon>
        <taxon>Amoebozoa</taxon>
        <taxon>Evosea</taxon>
        <taxon>Archamoebae</taxon>
        <taxon>Mastigamoebida</taxon>
        <taxon>Entamoebidae</taxon>
        <taxon>Entamoeba</taxon>
    </lineage>
</organism>
<protein>
    <recommendedName>
        <fullName evidence="1">TLDc domain-containing protein</fullName>
    </recommendedName>
</protein>
<dbReference type="GeneID" id="14889073"/>
<dbReference type="VEuPathDB" id="AmoebaDB:EIN_403590"/>
<keyword evidence="3" id="KW-1185">Reference proteome</keyword>
<dbReference type="EMBL" id="KB206537">
    <property type="protein sequence ID" value="ELP90025.1"/>
    <property type="molecule type" value="Genomic_DNA"/>
</dbReference>
<dbReference type="RefSeq" id="XP_004256796.1">
    <property type="nucleotide sequence ID" value="XM_004256748.1"/>
</dbReference>